<dbReference type="InterPro" id="IPR017930">
    <property type="entry name" value="Myb_dom"/>
</dbReference>
<dbReference type="InterPro" id="IPR001005">
    <property type="entry name" value="SANT/Myb"/>
</dbReference>
<dbReference type="Pfam" id="PF00249">
    <property type="entry name" value="Myb_DNA-binding"/>
    <property type="match status" value="1"/>
</dbReference>
<keyword evidence="3" id="KW-0804">Transcription</keyword>
<feature type="domain" description="Myb-like" evidence="5">
    <location>
        <begin position="1"/>
        <end position="28"/>
    </location>
</feature>
<keyword evidence="8" id="KW-1185">Reference proteome</keyword>
<organism evidence="7 8">
    <name type="scientific">Phakopsora pachyrhizi</name>
    <name type="common">Asian soybean rust disease fungus</name>
    <dbReference type="NCBI Taxonomy" id="170000"/>
    <lineage>
        <taxon>Eukaryota</taxon>
        <taxon>Fungi</taxon>
        <taxon>Dikarya</taxon>
        <taxon>Basidiomycota</taxon>
        <taxon>Pucciniomycotina</taxon>
        <taxon>Pucciniomycetes</taxon>
        <taxon>Pucciniales</taxon>
        <taxon>Phakopsoraceae</taxon>
        <taxon>Phakopsora</taxon>
    </lineage>
</organism>
<dbReference type="Proteomes" id="UP001153365">
    <property type="component" value="Unassembled WGS sequence"/>
</dbReference>
<proteinExistence type="predicted"/>
<dbReference type="PANTHER" id="PTHR46621:SF1">
    <property type="entry name" value="SNRNA-ACTIVATING PROTEIN COMPLEX SUBUNIT 4"/>
    <property type="match status" value="1"/>
</dbReference>
<dbReference type="PROSITE" id="PS51294">
    <property type="entry name" value="HTH_MYB"/>
    <property type="match status" value="2"/>
</dbReference>
<dbReference type="PROSITE" id="PS50090">
    <property type="entry name" value="MYB_LIKE"/>
    <property type="match status" value="3"/>
</dbReference>
<feature type="domain" description="Myb-like" evidence="5">
    <location>
        <begin position="80"/>
        <end position="131"/>
    </location>
</feature>
<dbReference type="Pfam" id="PF13921">
    <property type="entry name" value="Myb_DNA-bind_6"/>
    <property type="match status" value="1"/>
</dbReference>
<dbReference type="SMART" id="SM00717">
    <property type="entry name" value="SANT"/>
    <property type="match status" value="3"/>
</dbReference>
<feature type="domain" description="HTH myb-type" evidence="6">
    <location>
        <begin position="29"/>
        <end position="83"/>
    </location>
</feature>
<sequence>MYGQNWQAVANHCGRSSNQCINRWSKTLRPDIKKGKWDRTEDEALRNAVAACGMVWKDVAPRVRGRTDAQCRERWCNILDPRIVVGNWTAQEDERILSMRDRDGKTWSEISKTFNGKRTDNHCMRRYSELTRSIPKKKKRNSISSIPQQPMTTAMNTTATTIGATTTTPSSSARTMINTNNRILMSTSSMVSTTKKPLLLSSNCNKTLTQRLPQNSLGKVLIGSTEEISKRNPAVVAWAVSNGNGKEVMSSSTVALSKSSSNNYFLENGGREGSVDGNTLRLKERSYGTEGLLEGFDRGEESDYDEDGMDVGLVEENQVKGAKRVKYSQ</sequence>
<evidence type="ECO:0000256" key="3">
    <source>
        <dbReference type="ARBA" id="ARBA00023163"/>
    </source>
</evidence>
<evidence type="ECO:0000259" key="5">
    <source>
        <dbReference type="PROSITE" id="PS50090"/>
    </source>
</evidence>
<feature type="domain" description="Myb-like" evidence="5">
    <location>
        <begin position="29"/>
        <end position="79"/>
    </location>
</feature>
<dbReference type="PANTHER" id="PTHR46621">
    <property type="entry name" value="SNRNA-ACTIVATING PROTEIN COMPLEX SUBUNIT 4"/>
    <property type="match status" value="1"/>
</dbReference>
<evidence type="ECO:0000256" key="1">
    <source>
        <dbReference type="ARBA" id="ARBA00023015"/>
    </source>
</evidence>
<dbReference type="SUPFAM" id="SSF46689">
    <property type="entry name" value="Homeodomain-like"/>
    <property type="match status" value="2"/>
</dbReference>
<gene>
    <name evidence="7" type="ORF">PPACK8108_LOCUS10723</name>
</gene>
<reference evidence="7" key="1">
    <citation type="submission" date="2022-06" db="EMBL/GenBank/DDBJ databases">
        <authorList>
            <consortium name="SYNGENTA / RWTH Aachen University"/>
        </authorList>
    </citation>
    <scope>NUCLEOTIDE SEQUENCE</scope>
</reference>
<name>A0AAV0B0X0_PHAPC</name>
<dbReference type="GO" id="GO:0019185">
    <property type="term" value="C:snRNA-activating protein complex"/>
    <property type="evidence" value="ECO:0007669"/>
    <property type="project" value="TreeGrafter"/>
</dbReference>
<dbReference type="InterPro" id="IPR051575">
    <property type="entry name" value="Myb-like_DNA-bd"/>
</dbReference>
<feature type="domain" description="HTH myb-type" evidence="6">
    <location>
        <begin position="1"/>
        <end position="28"/>
    </location>
</feature>
<dbReference type="InterPro" id="IPR009057">
    <property type="entry name" value="Homeodomain-like_sf"/>
</dbReference>
<keyword evidence="2 7" id="KW-0238">DNA-binding</keyword>
<dbReference type="GO" id="GO:0001006">
    <property type="term" value="F:RNA polymerase III type 3 promoter sequence-specific DNA binding"/>
    <property type="evidence" value="ECO:0007669"/>
    <property type="project" value="TreeGrafter"/>
</dbReference>
<keyword evidence="7" id="KW-0371">Homeobox</keyword>
<dbReference type="AlphaFoldDB" id="A0AAV0B0X0"/>
<accession>A0AAV0B0X0</accession>
<dbReference type="CDD" id="cd00167">
    <property type="entry name" value="SANT"/>
    <property type="match status" value="1"/>
</dbReference>
<dbReference type="GO" id="GO:0042796">
    <property type="term" value="P:snRNA transcription by RNA polymerase III"/>
    <property type="evidence" value="ECO:0007669"/>
    <property type="project" value="TreeGrafter"/>
</dbReference>
<keyword evidence="4" id="KW-0539">Nucleus</keyword>
<evidence type="ECO:0000256" key="4">
    <source>
        <dbReference type="ARBA" id="ARBA00023242"/>
    </source>
</evidence>
<evidence type="ECO:0000313" key="7">
    <source>
        <dbReference type="EMBL" id="CAH7675696.1"/>
    </source>
</evidence>
<evidence type="ECO:0000313" key="8">
    <source>
        <dbReference type="Proteomes" id="UP001153365"/>
    </source>
</evidence>
<evidence type="ECO:0000259" key="6">
    <source>
        <dbReference type="PROSITE" id="PS51294"/>
    </source>
</evidence>
<comment type="caution">
    <text evidence="7">The sequence shown here is derived from an EMBL/GenBank/DDBJ whole genome shotgun (WGS) entry which is preliminary data.</text>
</comment>
<dbReference type="Gene3D" id="1.10.10.60">
    <property type="entry name" value="Homeodomain-like"/>
    <property type="match status" value="3"/>
</dbReference>
<dbReference type="GO" id="GO:0000978">
    <property type="term" value="F:RNA polymerase II cis-regulatory region sequence-specific DNA binding"/>
    <property type="evidence" value="ECO:0007669"/>
    <property type="project" value="TreeGrafter"/>
</dbReference>
<dbReference type="GO" id="GO:0042795">
    <property type="term" value="P:snRNA transcription by RNA polymerase II"/>
    <property type="evidence" value="ECO:0007669"/>
    <property type="project" value="TreeGrafter"/>
</dbReference>
<keyword evidence="1" id="KW-0805">Transcription regulation</keyword>
<dbReference type="EMBL" id="CALTRL010002403">
    <property type="protein sequence ID" value="CAH7675696.1"/>
    <property type="molecule type" value="Genomic_DNA"/>
</dbReference>
<evidence type="ECO:0000256" key="2">
    <source>
        <dbReference type="ARBA" id="ARBA00023125"/>
    </source>
</evidence>
<protein>
    <submittedName>
        <fullName evidence="7">Homeodomain-like protein</fullName>
    </submittedName>
</protein>